<gene>
    <name evidence="2" type="ORF">DFR41_10143</name>
</gene>
<sequence length="256" mass="26704">MTGSLKLEVFGAESASAIVLLHPIATRAEVWCLQVPILARRFRVIVPDLPGHGGSAPLPPGAALHDYAAAVLGALEPLGLNEFSVAGLSFGGMVAQAMALAAPSRIRRLVLAHCGAVTPAPVTALWQQRVADAQAGGMAQQVRPTLDRWFTPDFLDRAPAASDWIGRMVADTALAGYIAAVHAICGLDHVASLVRLQMPTLVIAGQKDMAVSPAVSQALAAGIPGAEFRLMADAAHMSHVEQAATFTETLDAFLQP</sequence>
<dbReference type="OrthoDB" id="9793083at2"/>
<dbReference type="PANTHER" id="PTHR43798">
    <property type="entry name" value="MONOACYLGLYCEROL LIPASE"/>
    <property type="match status" value="1"/>
</dbReference>
<keyword evidence="3" id="KW-1185">Reference proteome</keyword>
<protein>
    <submittedName>
        <fullName evidence="2">3-oxoadipate enol-lactonase</fullName>
    </submittedName>
</protein>
<dbReference type="Gene3D" id="3.40.50.1820">
    <property type="entry name" value="alpha/beta hydrolase"/>
    <property type="match status" value="1"/>
</dbReference>
<dbReference type="InterPro" id="IPR050266">
    <property type="entry name" value="AB_hydrolase_sf"/>
</dbReference>
<dbReference type="PRINTS" id="PR00412">
    <property type="entry name" value="EPOXHYDRLASE"/>
</dbReference>
<name>A0A370FN81_9BURK</name>
<accession>A0A370FN81</accession>
<dbReference type="Pfam" id="PF00561">
    <property type="entry name" value="Abhydrolase_1"/>
    <property type="match status" value="1"/>
</dbReference>
<proteinExistence type="predicted"/>
<feature type="domain" description="AB hydrolase-1" evidence="1">
    <location>
        <begin position="17"/>
        <end position="241"/>
    </location>
</feature>
<dbReference type="AlphaFoldDB" id="A0A370FN81"/>
<dbReference type="RefSeq" id="WP_017760100.1">
    <property type="nucleotide sequence ID" value="NZ_QQAV01000001.1"/>
</dbReference>
<reference evidence="2 3" key="1">
    <citation type="submission" date="2018-07" db="EMBL/GenBank/DDBJ databases">
        <title>Genomic Encyclopedia of Type Strains, Phase IV (KMG-IV): sequencing the most valuable type-strain genomes for metagenomic binning, comparative biology and taxonomic classification.</title>
        <authorList>
            <person name="Goeker M."/>
        </authorList>
    </citation>
    <scope>NUCLEOTIDE SEQUENCE [LARGE SCALE GENOMIC DNA]</scope>
    <source>
        <strain evidence="2 3">DSM 21352</strain>
    </source>
</reference>
<evidence type="ECO:0000313" key="2">
    <source>
        <dbReference type="EMBL" id="RDI28291.1"/>
    </source>
</evidence>
<dbReference type="InterPro" id="IPR000639">
    <property type="entry name" value="Epox_hydrolase-like"/>
</dbReference>
<dbReference type="InterPro" id="IPR000073">
    <property type="entry name" value="AB_hydrolase_1"/>
</dbReference>
<dbReference type="InterPro" id="IPR029058">
    <property type="entry name" value="AB_hydrolase_fold"/>
</dbReference>
<evidence type="ECO:0000313" key="3">
    <source>
        <dbReference type="Proteomes" id="UP000255265"/>
    </source>
</evidence>
<comment type="caution">
    <text evidence="2">The sequence shown here is derived from an EMBL/GenBank/DDBJ whole genome shotgun (WGS) entry which is preliminary data.</text>
</comment>
<dbReference type="Proteomes" id="UP000255265">
    <property type="component" value="Unassembled WGS sequence"/>
</dbReference>
<dbReference type="PRINTS" id="PR00111">
    <property type="entry name" value="ABHYDROLASE"/>
</dbReference>
<organism evidence="2 3">
    <name type="scientific">Pseudacidovorax intermedius</name>
    <dbReference type="NCBI Taxonomy" id="433924"/>
    <lineage>
        <taxon>Bacteria</taxon>
        <taxon>Pseudomonadati</taxon>
        <taxon>Pseudomonadota</taxon>
        <taxon>Betaproteobacteria</taxon>
        <taxon>Burkholderiales</taxon>
        <taxon>Comamonadaceae</taxon>
        <taxon>Pseudacidovorax</taxon>
    </lineage>
</organism>
<evidence type="ECO:0000259" key="1">
    <source>
        <dbReference type="Pfam" id="PF00561"/>
    </source>
</evidence>
<dbReference type="EMBL" id="QQAV01000001">
    <property type="protein sequence ID" value="RDI28291.1"/>
    <property type="molecule type" value="Genomic_DNA"/>
</dbReference>
<dbReference type="GO" id="GO:0003824">
    <property type="term" value="F:catalytic activity"/>
    <property type="evidence" value="ECO:0007669"/>
    <property type="project" value="InterPro"/>
</dbReference>
<dbReference type="SUPFAM" id="SSF53474">
    <property type="entry name" value="alpha/beta-Hydrolases"/>
    <property type="match status" value="1"/>
</dbReference>